<dbReference type="CDD" id="cd18808">
    <property type="entry name" value="SF1_C_Upf1"/>
    <property type="match status" value="1"/>
</dbReference>
<dbReference type="SUPFAM" id="SSF52540">
    <property type="entry name" value="P-loop containing nucleoside triphosphate hydrolases"/>
    <property type="match status" value="1"/>
</dbReference>
<dbReference type="EMBL" id="CP134081">
    <property type="protein sequence ID" value="WNC08810.1"/>
    <property type="molecule type" value="Genomic_DNA"/>
</dbReference>
<dbReference type="InterPro" id="IPR041679">
    <property type="entry name" value="DNA2/NAM7-like_C"/>
</dbReference>
<dbReference type="Pfam" id="PF13086">
    <property type="entry name" value="AAA_11"/>
    <property type="match status" value="2"/>
</dbReference>
<accession>A0AAJ6LY40</accession>
<feature type="domain" description="DNA2/NAM7 helicase helicase" evidence="1">
    <location>
        <begin position="647"/>
        <end position="726"/>
    </location>
</feature>
<evidence type="ECO:0000313" key="4">
    <source>
        <dbReference type="Proteomes" id="UP001258207"/>
    </source>
</evidence>
<gene>
    <name evidence="3" type="ORF">RI108_16170</name>
</gene>
<dbReference type="Proteomes" id="UP001258207">
    <property type="component" value="Chromosome"/>
</dbReference>
<feature type="domain" description="DNA2/NAM7 helicase helicase" evidence="1">
    <location>
        <begin position="784"/>
        <end position="858"/>
    </location>
</feature>
<dbReference type="RefSeq" id="WP_310791514.1">
    <property type="nucleotide sequence ID" value="NZ_CP134081.1"/>
</dbReference>
<dbReference type="PANTHER" id="PTHR10887">
    <property type="entry name" value="DNA2/NAM7 HELICASE FAMILY"/>
    <property type="match status" value="1"/>
</dbReference>
<feature type="domain" description="DNA2/NAM7 helicase-like C-terminal" evidence="2">
    <location>
        <begin position="943"/>
        <end position="1160"/>
    </location>
</feature>
<organism evidence="3 4">
    <name type="scientific">Pseudomonas coleopterorum</name>
    <dbReference type="NCBI Taxonomy" id="1605838"/>
    <lineage>
        <taxon>Bacteria</taxon>
        <taxon>Pseudomonadati</taxon>
        <taxon>Pseudomonadota</taxon>
        <taxon>Gammaproteobacteria</taxon>
        <taxon>Pseudomonadales</taxon>
        <taxon>Pseudomonadaceae</taxon>
        <taxon>Pseudomonas</taxon>
    </lineage>
</organism>
<dbReference type="Pfam" id="PF13087">
    <property type="entry name" value="AAA_12"/>
    <property type="match status" value="1"/>
</dbReference>
<dbReference type="Gene3D" id="3.40.50.300">
    <property type="entry name" value="P-loop containing nucleotide triphosphate hydrolases"/>
    <property type="match status" value="2"/>
</dbReference>
<dbReference type="InterPro" id="IPR047187">
    <property type="entry name" value="SF1_C_Upf1"/>
</dbReference>
<evidence type="ECO:0000259" key="1">
    <source>
        <dbReference type="Pfam" id="PF13086"/>
    </source>
</evidence>
<dbReference type="InterPro" id="IPR045055">
    <property type="entry name" value="DNA2/NAM7-like"/>
</dbReference>
<proteinExistence type="predicted"/>
<dbReference type="GO" id="GO:0004386">
    <property type="term" value="F:helicase activity"/>
    <property type="evidence" value="ECO:0007669"/>
    <property type="project" value="InterPro"/>
</dbReference>
<protein>
    <submittedName>
        <fullName evidence="3">AAA domain-containing protein</fullName>
    </submittedName>
</protein>
<dbReference type="PANTHER" id="PTHR10887:SF495">
    <property type="entry name" value="HELICASE SENATAXIN ISOFORM X1-RELATED"/>
    <property type="match status" value="1"/>
</dbReference>
<evidence type="ECO:0000313" key="3">
    <source>
        <dbReference type="EMBL" id="WNC08810.1"/>
    </source>
</evidence>
<evidence type="ECO:0000259" key="2">
    <source>
        <dbReference type="Pfam" id="PF13087"/>
    </source>
</evidence>
<dbReference type="SUPFAM" id="SSF56112">
    <property type="entry name" value="Protein kinase-like (PK-like)"/>
    <property type="match status" value="1"/>
</dbReference>
<dbReference type="AlphaFoldDB" id="A0AAJ6LY40"/>
<dbReference type="InterPro" id="IPR011009">
    <property type="entry name" value="Kinase-like_dom_sf"/>
</dbReference>
<dbReference type="InterPro" id="IPR041677">
    <property type="entry name" value="DNA2/NAM7_AAA_11"/>
</dbReference>
<dbReference type="InterPro" id="IPR027417">
    <property type="entry name" value="P-loop_NTPase"/>
</dbReference>
<name>A0AAJ6LY40_9PSED</name>
<reference evidence="3" key="1">
    <citation type="submission" date="2023-09" db="EMBL/GenBank/DDBJ databases">
        <title>First report of Pseudomonas coleopterorum DJ13 causing leaf spot on Rhododendron pulchrum Sweet in China.</title>
        <authorList>
            <person name="Zhang Y."/>
        </authorList>
    </citation>
    <scope>NUCLEOTIDE SEQUENCE</scope>
    <source>
        <strain evidence="3">DJ13</strain>
    </source>
</reference>
<sequence length="1229" mass="138616">MQHSGNIPFFEKFDLKLPIREYDFDHGSPGLLGAEISGRPVLIKYWLNRDKDKTEVLQDIWLYEVRQLHRLKGCPGVGDFISPIHESSNDEHGFYLVLDSGARLPLTTQESASKTLTLNRPWITNLKVVKNRIRFWRNIKRIAKALQILHTQGLLHRHLSPDSILTDLASLESDFQLTGFEWSIRVQRMTEITNISPQSSVLKEGRCFSFLSDWADFGKLIATILQFNEDALLDLSYPIETLIADSGLTLNEINLVRGLVGCVQLDVNIPYEGISADLVLPKIDLLISSLKSFEDRLPESLAISFLFNSSANGKQLSSGKTSVFNAVQTVFSDMHGVALTETDISEFINFVREDLSSAVHVAVLPGEDDEDEVILLGSRLNYILNKNKSRREDSEGSWDFAFCHSAYLVSPQKINANTRLAKVNQKITCFSHNDRDGMARFQPVPWEALIRQVASLNDKPGGDAGIALGFAAYHLAEIAYAKSEIYPVELISYLADQDDPSINIVRLKPRSDADSESISEILSIRTPAVRLKKLLTGSQSDYSTWSLAGSSNLNDEEHEVVLDFLRVNAEGGDEIYEFTTISPDPKHQDLYILPSSTQGTIRQLGRRAAAIDALSEHSELSDLLEKPHLKHMESHENSILHPAFHELDESKQEVFKNILKTLPLYLVQGPPGVGKTFLVTALVQQAFSSEPNSRLLLTAQSHSTVLHLYKEVKKALDLNGHEQTPPLIVSCIKDSSAEGETDPMAHLDSLAREYLIALGKSELFNTSPSDASKQKILELSHIGSRSARGSLMNQLLKAANLVFATTNSRQVESLIKSRSQFDWTIMEETGKVTGIELLSPLLLSYRRLMIGDHKQLPPYASEVMRQTLSELPRLKGALEVSLDVYNSSIKGEFIKAAFTQEFLESLTDETLGKISHEALRLHLLFENLVNEEEFARQKSFDYFGRLDRHKPIASMLSIQHRMHPDIASLISDVFYKNALKTSSEKTDFYRSSKPPFYFDVSETDYTRWNSSALLWIDIPDIQANRGFNSGEERPQWHSSLERRVVVNMLSKLKRSDSAEKKPKLALLSPYAKQVEKINLAVERESANLSNLNLFEKPDDSMTFCSTVDAFQGAEADIVIISLVRNNSESYSMGALGFLLDSRRMNVLLSRAKHKLVVVGSYEFLKHWSEKIDREEVRRGNSNHKFLVDLVEKIDKLKDKKLMRFIPYEEILLKNKKSTSAHRSKNRAKR</sequence>